<accession>A0A2A9NXT0</accession>
<organism evidence="1 2">
    <name type="scientific">Amanita thiersii Skay4041</name>
    <dbReference type="NCBI Taxonomy" id="703135"/>
    <lineage>
        <taxon>Eukaryota</taxon>
        <taxon>Fungi</taxon>
        <taxon>Dikarya</taxon>
        <taxon>Basidiomycota</taxon>
        <taxon>Agaricomycotina</taxon>
        <taxon>Agaricomycetes</taxon>
        <taxon>Agaricomycetidae</taxon>
        <taxon>Agaricales</taxon>
        <taxon>Pluteineae</taxon>
        <taxon>Amanitaceae</taxon>
        <taxon>Amanita</taxon>
    </lineage>
</organism>
<evidence type="ECO:0000313" key="2">
    <source>
        <dbReference type="Proteomes" id="UP000242287"/>
    </source>
</evidence>
<name>A0A2A9NXT0_9AGAR</name>
<keyword evidence="2" id="KW-1185">Reference proteome</keyword>
<proteinExistence type="predicted"/>
<gene>
    <name evidence="1" type="ORF">AMATHDRAFT_55017</name>
</gene>
<dbReference type="STRING" id="703135.A0A2A9NXT0"/>
<evidence type="ECO:0000313" key="1">
    <source>
        <dbReference type="EMBL" id="PFH53271.1"/>
    </source>
</evidence>
<dbReference type="EMBL" id="KZ301974">
    <property type="protein sequence ID" value="PFH53271.1"/>
    <property type="molecule type" value="Genomic_DNA"/>
</dbReference>
<evidence type="ECO:0008006" key="3">
    <source>
        <dbReference type="Google" id="ProtNLM"/>
    </source>
</evidence>
<sequence length="373" mass="42355">MRLSLEAYRMIVNNIGNRADLASLCIVSKEFRYVAERALYNTIYVRDARQTRLLCETLALQTRLSIIVQAFTIYLDQDNHDDGHSSDGVSSTPALPDSYWDSVAGALRSVNRLHHLSILLSGNVPTSNSWVLQDCRFQLKSFHCDLDWDVYLVNFLNTQSVLEDLYILDYPTGDRASVPYCPSLAPCALRKLSRLECTYLEVAASFVPGRPVTYLKTCFSRTKEDDKRAELSILLSGIKGSTSVLHSLDIADSEYSEAFSMEVLKSITETLNVTELRYIGTLVLPIDGKKRLQFYGLLMRLPRIQCVEVDVSEWEPAPINIPALRALAGELRLYNPTIFRVVFVYEFERTVVTAKEGVFRHDITTTDDLWREV</sequence>
<dbReference type="Proteomes" id="UP000242287">
    <property type="component" value="Unassembled WGS sequence"/>
</dbReference>
<reference evidence="1 2" key="1">
    <citation type="submission" date="2014-02" db="EMBL/GenBank/DDBJ databases">
        <title>Transposable element dynamics among asymbiotic and ectomycorrhizal Amanita fungi.</title>
        <authorList>
            <consortium name="DOE Joint Genome Institute"/>
            <person name="Hess J."/>
            <person name="Skrede I."/>
            <person name="Wolfe B."/>
            <person name="LaButti K."/>
            <person name="Ohm R.A."/>
            <person name="Grigoriev I.V."/>
            <person name="Pringle A."/>
        </authorList>
    </citation>
    <scope>NUCLEOTIDE SEQUENCE [LARGE SCALE GENOMIC DNA]</scope>
    <source>
        <strain evidence="1 2">SKay4041</strain>
    </source>
</reference>
<protein>
    <recommendedName>
        <fullName evidence="3">F-box domain-containing protein</fullName>
    </recommendedName>
</protein>
<dbReference type="OrthoDB" id="3188866at2759"/>
<dbReference type="AlphaFoldDB" id="A0A2A9NXT0"/>